<feature type="region of interest" description="Disordered" evidence="1">
    <location>
        <begin position="1"/>
        <end position="21"/>
    </location>
</feature>
<organism evidence="2 3">
    <name type="scientific">Ruegeria arenilitoris</name>
    <dbReference type="NCBI Taxonomy" id="1173585"/>
    <lineage>
        <taxon>Bacteria</taxon>
        <taxon>Pseudomonadati</taxon>
        <taxon>Pseudomonadota</taxon>
        <taxon>Alphaproteobacteria</taxon>
        <taxon>Rhodobacterales</taxon>
        <taxon>Roseobacteraceae</taxon>
        <taxon>Ruegeria</taxon>
    </lineage>
</organism>
<sequence>MIAKTMLTRTTNNTNHQYSDRAARPEKTKYFVRHVFIASTKLMFVHSLKTLPHMFCQEET</sequence>
<evidence type="ECO:0000256" key="1">
    <source>
        <dbReference type="SAM" id="MobiDB-lite"/>
    </source>
</evidence>
<keyword evidence="3" id="KW-1185">Reference proteome</keyword>
<accession>A0A238L0L6</accession>
<reference evidence="3" key="1">
    <citation type="submission" date="2017-05" db="EMBL/GenBank/DDBJ databases">
        <authorList>
            <person name="Rodrigo-Torres L."/>
            <person name="Arahal R. D."/>
            <person name="Lucena T."/>
        </authorList>
    </citation>
    <scope>NUCLEOTIDE SEQUENCE [LARGE SCALE GENOMIC DNA]</scope>
    <source>
        <strain evidence="3">CECT 8715</strain>
    </source>
</reference>
<protein>
    <submittedName>
        <fullName evidence="2">Uncharacterized protein</fullName>
    </submittedName>
</protein>
<proteinExistence type="predicted"/>
<dbReference type="EMBL" id="FXYG01000004">
    <property type="protein sequence ID" value="SMX48527.1"/>
    <property type="molecule type" value="Genomic_DNA"/>
</dbReference>
<feature type="compositionally biased region" description="Polar residues" evidence="1">
    <location>
        <begin position="7"/>
        <end position="17"/>
    </location>
</feature>
<name>A0A238L0L6_9RHOB</name>
<dbReference type="Proteomes" id="UP000202485">
    <property type="component" value="Unassembled WGS sequence"/>
</dbReference>
<evidence type="ECO:0000313" key="2">
    <source>
        <dbReference type="EMBL" id="SMX48527.1"/>
    </source>
</evidence>
<gene>
    <name evidence="2" type="ORF">RUA8715_03510</name>
</gene>
<evidence type="ECO:0000313" key="3">
    <source>
        <dbReference type="Proteomes" id="UP000202485"/>
    </source>
</evidence>
<dbReference type="AlphaFoldDB" id="A0A238L0L6"/>